<dbReference type="InterPro" id="IPR006121">
    <property type="entry name" value="HMA_dom"/>
</dbReference>
<keyword evidence="1" id="KW-0732">Signal</keyword>
<dbReference type="SUPFAM" id="SSF55008">
    <property type="entry name" value="HMA, heavy metal-associated domain"/>
    <property type="match status" value="1"/>
</dbReference>
<dbReference type="Proteomes" id="UP000191988">
    <property type="component" value="Unassembled WGS sequence"/>
</dbReference>
<feature type="domain" description="HMA" evidence="2">
    <location>
        <begin position="24"/>
        <end position="94"/>
    </location>
</feature>
<dbReference type="Gene3D" id="3.30.70.100">
    <property type="match status" value="1"/>
</dbReference>
<dbReference type="EMBL" id="FBWK01000071">
    <property type="protein sequence ID" value="CUX65153.1"/>
    <property type="molecule type" value="Genomic_DNA"/>
</dbReference>
<dbReference type="PROSITE" id="PS50846">
    <property type="entry name" value="HMA_2"/>
    <property type="match status" value="1"/>
</dbReference>
<dbReference type="InterPro" id="IPR036163">
    <property type="entry name" value="HMA_dom_sf"/>
</dbReference>
<evidence type="ECO:0000313" key="3">
    <source>
        <dbReference type="EMBL" id="CUX65153.1"/>
    </source>
</evidence>
<accession>A0A1S7S9P9</accession>
<dbReference type="AlphaFoldDB" id="A0A1S7S9P9"/>
<feature type="signal peptide" evidence="1">
    <location>
        <begin position="1"/>
        <end position="21"/>
    </location>
</feature>
<dbReference type="CDD" id="cd00371">
    <property type="entry name" value="HMA"/>
    <property type="match status" value="1"/>
</dbReference>
<dbReference type="Pfam" id="PF00403">
    <property type="entry name" value="HMA"/>
    <property type="match status" value="1"/>
</dbReference>
<keyword evidence="4" id="KW-1185">Reference proteome</keyword>
<reference evidence="4" key="1">
    <citation type="submission" date="2016-01" db="EMBL/GenBank/DDBJ databases">
        <authorList>
            <person name="Regsiter A."/>
            <person name="william w."/>
        </authorList>
    </citation>
    <scope>NUCLEOTIDE SEQUENCE [LARGE SCALE GENOMIC DNA]</scope>
    <source>
        <strain evidence="4">CFBP 6623</strain>
    </source>
</reference>
<protein>
    <submittedName>
        <fullName evidence="3">Mercuric transport protein periplasmic component</fullName>
    </submittedName>
</protein>
<dbReference type="GO" id="GO:0046872">
    <property type="term" value="F:metal ion binding"/>
    <property type="evidence" value="ECO:0007669"/>
    <property type="project" value="InterPro"/>
</dbReference>
<proteinExistence type="predicted"/>
<name>A0A1S7S9P9_9HYPH</name>
<sequence>MIRPVAVAVLLALLSPLAAVAGEKTVILNVDNATCALCAPIVKTALSRVSGVTAVQVKEADAMSGAVATVSFDDAVTGVPTLIAATTNAGYPSHVAQ</sequence>
<evidence type="ECO:0000256" key="1">
    <source>
        <dbReference type="SAM" id="SignalP"/>
    </source>
</evidence>
<dbReference type="RefSeq" id="WP_052642517.1">
    <property type="nucleotide sequence ID" value="NZ_LT009725.1"/>
</dbReference>
<gene>
    <name evidence="3" type="primary">merP</name>
    <name evidence="3" type="ORF">AGR3A_pa70029</name>
</gene>
<dbReference type="STRING" id="1183432.AGR3A_pa70029"/>
<feature type="chain" id="PRO_5010558829" evidence="1">
    <location>
        <begin position="22"/>
        <end position="97"/>
    </location>
</feature>
<evidence type="ECO:0000313" key="4">
    <source>
        <dbReference type="Proteomes" id="UP000191988"/>
    </source>
</evidence>
<organism evidence="3 4">
    <name type="scientific">Agrobacterium tomkonis CFBP 6623</name>
    <dbReference type="NCBI Taxonomy" id="1183432"/>
    <lineage>
        <taxon>Bacteria</taxon>
        <taxon>Pseudomonadati</taxon>
        <taxon>Pseudomonadota</taxon>
        <taxon>Alphaproteobacteria</taxon>
        <taxon>Hyphomicrobiales</taxon>
        <taxon>Rhizobiaceae</taxon>
        <taxon>Rhizobium/Agrobacterium group</taxon>
        <taxon>Agrobacterium</taxon>
        <taxon>Agrobacterium tumefaciens complex</taxon>
    </lineage>
</organism>
<evidence type="ECO:0000259" key="2">
    <source>
        <dbReference type="PROSITE" id="PS50846"/>
    </source>
</evidence>